<dbReference type="Gene3D" id="1.20.5.1200">
    <property type="entry name" value="Alpha-tocopherol transfer"/>
    <property type="match status" value="1"/>
</dbReference>
<dbReference type="PROSITE" id="PS50191">
    <property type="entry name" value="CRAL_TRIO"/>
    <property type="match status" value="1"/>
</dbReference>
<dbReference type="CDD" id="cd00170">
    <property type="entry name" value="SEC14"/>
    <property type="match status" value="1"/>
</dbReference>
<dbReference type="Gene3D" id="3.40.525.10">
    <property type="entry name" value="CRAL-TRIO lipid binding domain"/>
    <property type="match status" value="1"/>
</dbReference>
<dbReference type="VEuPathDB" id="VectorBase:MDOMA2_008791"/>
<proteinExistence type="predicted"/>
<dbReference type="InterPro" id="IPR036865">
    <property type="entry name" value="CRAL-TRIO_dom_sf"/>
</dbReference>
<dbReference type="GO" id="GO:1902936">
    <property type="term" value="F:phosphatidylinositol bisphosphate binding"/>
    <property type="evidence" value="ECO:0007669"/>
    <property type="project" value="TreeGrafter"/>
</dbReference>
<dbReference type="GO" id="GO:0016020">
    <property type="term" value="C:membrane"/>
    <property type="evidence" value="ECO:0007669"/>
    <property type="project" value="TreeGrafter"/>
</dbReference>
<organism evidence="1">
    <name type="scientific">Musca domestica</name>
    <name type="common">House fly</name>
    <dbReference type="NCBI Taxonomy" id="7370"/>
    <lineage>
        <taxon>Eukaryota</taxon>
        <taxon>Metazoa</taxon>
        <taxon>Ecdysozoa</taxon>
        <taxon>Arthropoda</taxon>
        <taxon>Hexapoda</taxon>
        <taxon>Insecta</taxon>
        <taxon>Pterygota</taxon>
        <taxon>Neoptera</taxon>
        <taxon>Endopterygota</taxon>
        <taxon>Diptera</taxon>
        <taxon>Brachycera</taxon>
        <taxon>Muscomorpha</taxon>
        <taxon>Muscoidea</taxon>
        <taxon>Muscidae</taxon>
        <taxon>Musca</taxon>
    </lineage>
</organism>
<evidence type="ECO:0000313" key="1">
    <source>
        <dbReference type="EnsemblMetazoa" id="MDOA001443-PB"/>
    </source>
</evidence>
<dbReference type="VEuPathDB" id="VectorBase:MDOA001443"/>
<protein>
    <submittedName>
        <fullName evidence="1">Uncharacterized protein</fullName>
    </submittedName>
</protein>
<dbReference type="SUPFAM" id="SSF46938">
    <property type="entry name" value="CRAL/TRIO N-terminal domain"/>
    <property type="match status" value="1"/>
</dbReference>
<dbReference type="InterPro" id="IPR036273">
    <property type="entry name" value="CRAL/TRIO_N_dom_sf"/>
</dbReference>
<dbReference type="PANTHER" id="PTHR10174">
    <property type="entry name" value="ALPHA-TOCOPHEROL TRANSFER PROTEIN-RELATED"/>
    <property type="match status" value="1"/>
</dbReference>
<accession>A0A1I8M5G8</accession>
<dbReference type="SUPFAM" id="SSF52087">
    <property type="entry name" value="CRAL/TRIO domain"/>
    <property type="match status" value="1"/>
</dbReference>
<reference evidence="1" key="1">
    <citation type="submission" date="2020-05" db="UniProtKB">
        <authorList>
            <consortium name="EnsemblMetazoa"/>
        </authorList>
    </citation>
    <scope>IDENTIFICATION</scope>
    <source>
        <strain evidence="1">Aabys</strain>
    </source>
</reference>
<dbReference type="Pfam" id="PF00650">
    <property type="entry name" value="CRAL_TRIO"/>
    <property type="match status" value="1"/>
</dbReference>
<name>A0A1I8M5G8_MUSDO</name>
<sequence>MKPQIKPLPEELQKAAIEELGEVPERMAEDLQIFKQWIEQQPHLRARMDDQFLIQFLRGCKYSLEKAKKKIDIFYAMKTKYPEYFNLTNVDDPLFRQLHSTEFFVPLPTPLNGKGPRIIVCRILGGPDDYPPNYFFQYSISIIEMMLMHDPYACIYGIMLVYDFAKILYSTPLNDHGPRIIMCRFQDTPNAFPPNNFFQYCNSRVEIMLMNDPYACINGIMLICDFAKASPSHLLPFTVNIIKQNAMFSEKAFPMRFKTFCMINIASYAQQFFNLILPHTSEKFRNKFILCGTNSAQWAKQLPVEYMPIDYGGKNGSISELCQEYDKLWDEYRDYFKDNANYGTDEHLRLGEPFNFDDDFGTGGTLRKLNVD</sequence>
<dbReference type="InterPro" id="IPR001251">
    <property type="entry name" value="CRAL-TRIO_dom"/>
</dbReference>
<dbReference type="AlphaFoldDB" id="A0A1I8M5G8"/>
<dbReference type="PANTHER" id="PTHR10174:SF216">
    <property type="entry name" value="CRAL-TRIO DOMAIN-CONTAINING PROTEIN-RELATED"/>
    <property type="match status" value="1"/>
</dbReference>
<dbReference type="VEuPathDB" id="VectorBase:MDOMA2_011644"/>
<dbReference type="Gene3D" id="1.10.8.20">
    <property type="entry name" value="N-terminal domain of phosphatidylinositol transfer protein sec14p"/>
    <property type="match status" value="1"/>
</dbReference>
<dbReference type="EnsemblMetazoa" id="MDOA001443-RB">
    <property type="protein sequence ID" value="MDOA001443-PB"/>
    <property type="gene ID" value="MDOA001443"/>
</dbReference>